<dbReference type="InterPro" id="IPR014016">
    <property type="entry name" value="UvrD-like_ATP-bd"/>
</dbReference>
<evidence type="ECO:0000256" key="8">
    <source>
        <dbReference type="ARBA" id="ARBA00048988"/>
    </source>
</evidence>
<proteinExistence type="predicted"/>
<keyword evidence="1" id="KW-0547">Nucleotide-binding</keyword>
<dbReference type="InterPro" id="IPR027417">
    <property type="entry name" value="P-loop_NTPase"/>
</dbReference>
<gene>
    <name evidence="11" type="ORF">ARN_21130</name>
</gene>
<comment type="catalytic activity">
    <reaction evidence="6">
        <text>Couples ATP hydrolysis with the unwinding of duplex DNA by translocating in the 3'-5' direction.</text>
        <dbReference type="EC" id="5.6.2.4"/>
    </reaction>
</comment>
<evidence type="ECO:0000256" key="7">
    <source>
        <dbReference type="ARBA" id="ARBA00034808"/>
    </source>
</evidence>
<evidence type="ECO:0000256" key="4">
    <source>
        <dbReference type="ARBA" id="ARBA00022840"/>
    </source>
</evidence>
<feature type="domain" description="UvrD-like helicase C-terminal" evidence="10">
    <location>
        <begin position="391"/>
        <end position="502"/>
    </location>
</feature>
<comment type="catalytic activity">
    <reaction evidence="8">
        <text>ATP + H2O = ADP + phosphate + H(+)</text>
        <dbReference type="Rhea" id="RHEA:13065"/>
        <dbReference type="ChEBI" id="CHEBI:15377"/>
        <dbReference type="ChEBI" id="CHEBI:15378"/>
        <dbReference type="ChEBI" id="CHEBI:30616"/>
        <dbReference type="ChEBI" id="CHEBI:43474"/>
        <dbReference type="ChEBI" id="CHEBI:456216"/>
        <dbReference type="EC" id="5.6.2.4"/>
    </reaction>
</comment>
<dbReference type="GO" id="GO:0031297">
    <property type="term" value="P:replication fork processing"/>
    <property type="evidence" value="ECO:0007669"/>
    <property type="project" value="TreeGrafter"/>
</dbReference>
<sequence>MFTNLKSSFSMLENFFLRFYTGNDMSDVITISREQQDFLNCQSNYVCCMAYAGSGKTFILKKFSEKYKEHRILYLAYNKGVQQEAQRKFPDNVKVVTTHALAYRYFADLKQKIKLNFGIFDLAKEFNITSFSLRFIVYKTLSNFYFSADESINISHVPKESQNKKTVYKEPERIEALSIAIKAYCLQADPENDFPCPPDFFIKHYQLTGPSLDKWYDIILLDEAQDVNMVTKALLDKCSCMRIYVGDPHQMINRWRGSFDVLSAAASEGAKVLRLTESYRFGRKVAAIANVVLRLKGENIPLRAYKEDRLLPKKTIQEIYPRTIISRSNLSVIFNAIDAGSKGKKICFVGGVEKYSLWDIVDYYYLKLNEKEKIKNKAILEKYPSWDALVKIAKITTDSTLTRAIVLIDEHGSNVTDIVDSITKSSIKSQDEADLILVTAHSSKGLDWNVVEIDGDFPSMIEYLERIGNKTDQIDYAYINDELNLLYVAVTRAIDTLGISACVMELIMHIQRLQKANKFKPLVSFSQLQ</sequence>
<evidence type="ECO:0000256" key="3">
    <source>
        <dbReference type="ARBA" id="ARBA00022806"/>
    </source>
</evidence>
<evidence type="ECO:0000256" key="2">
    <source>
        <dbReference type="ARBA" id="ARBA00022801"/>
    </source>
</evidence>
<keyword evidence="5" id="KW-0413">Isomerase</keyword>
<evidence type="ECO:0000256" key="1">
    <source>
        <dbReference type="ARBA" id="ARBA00022741"/>
    </source>
</evidence>
<accession>D2U0S5</accession>
<dbReference type="PANTHER" id="PTHR11070:SF30">
    <property type="entry name" value="F-BOX DNA HELICASE 1"/>
    <property type="match status" value="1"/>
</dbReference>
<keyword evidence="3 11" id="KW-0347">Helicase</keyword>
<dbReference type="Pfam" id="PF13361">
    <property type="entry name" value="UvrD_C"/>
    <property type="match status" value="1"/>
</dbReference>
<evidence type="ECO:0000313" key="11">
    <source>
        <dbReference type="EMBL" id="CBA74065.1"/>
    </source>
</evidence>
<dbReference type="Pfam" id="PF00580">
    <property type="entry name" value="UvrD-helicase"/>
    <property type="match status" value="1"/>
</dbReference>
<dbReference type="GO" id="GO:0043138">
    <property type="term" value="F:3'-5' DNA helicase activity"/>
    <property type="evidence" value="ECO:0007669"/>
    <property type="project" value="UniProtKB-EC"/>
</dbReference>
<evidence type="ECO:0000256" key="5">
    <source>
        <dbReference type="ARBA" id="ARBA00023235"/>
    </source>
</evidence>
<keyword evidence="2" id="KW-0378">Hydrolase</keyword>
<protein>
    <recommendedName>
        <fullName evidence="7">DNA 3'-5' helicase</fullName>
        <ecNumber evidence="7">5.6.2.4</ecNumber>
    </recommendedName>
</protein>
<evidence type="ECO:0000259" key="9">
    <source>
        <dbReference type="Pfam" id="PF00580"/>
    </source>
</evidence>
<keyword evidence="4" id="KW-0067">ATP-binding</keyword>
<dbReference type="SUPFAM" id="SSF52540">
    <property type="entry name" value="P-loop containing nucleoside triphosphate hydrolases"/>
    <property type="match status" value="1"/>
</dbReference>
<reference evidence="11" key="1">
    <citation type="journal article" date="2010" name="Insect Mol. Biol.">
        <title>The draft genome sequence of Arsenophonus nasoniae, son-killer bacterium of Nasonia vitripennis, reveals genes associated with virulence and symbiosis.</title>
        <authorList>
            <person name="Wilkes T."/>
            <person name="Darby A.C."/>
            <person name="Choi J."/>
            <person name="Colborne J.K."/>
            <person name="Werren J.H."/>
            <person name="Hurst G.D.D."/>
        </authorList>
    </citation>
    <scope>NUCLEOTIDE SEQUENCE</scope>
</reference>
<evidence type="ECO:0000256" key="6">
    <source>
        <dbReference type="ARBA" id="ARBA00034617"/>
    </source>
</evidence>
<organism evidence="11">
    <name type="scientific">Arsenophonus nasoniae</name>
    <name type="common">son-killer infecting Nasonia vitripennis</name>
    <dbReference type="NCBI Taxonomy" id="638"/>
    <lineage>
        <taxon>Bacteria</taxon>
        <taxon>Pseudomonadati</taxon>
        <taxon>Pseudomonadota</taxon>
        <taxon>Gammaproteobacteria</taxon>
        <taxon>Enterobacterales</taxon>
        <taxon>Morganellaceae</taxon>
        <taxon>Arsenophonus</taxon>
    </lineage>
</organism>
<dbReference type="EMBL" id="FN545218">
    <property type="protein sequence ID" value="CBA74065.1"/>
    <property type="molecule type" value="Genomic_DNA"/>
</dbReference>
<feature type="domain" description="UvrD-like helicase ATP-binding" evidence="9">
    <location>
        <begin position="33"/>
        <end position="258"/>
    </location>
</feature>
<dbReference type="GO" id="GO:0016887">
    <property type="term" value="F:ATP hydrolysis activity"/>
    <property type="evidence" value="ECO:0007669"/>
    <property type="project" value="RHEA"/>
</dbReference>
<evidence type="ECO:0000259" key="10">
    <source>
        <dbReference type="Pfam" id="PF13361"/>
    </source>
</evidence>
<dbReference type="InterPro" id="IPR014017">
    <property type="entry name" value="DNA_helicase_UvrD-like_C"/>
</dbReference>
<dbReference type="GO" id="GO:0003677">
    <property type="term" value="F:DNA binding"/>
    <property type="evidence" value="ECO:0007669"/>
    <property type="project" value="InterPro"/>
</dbReference>
<dbReference type="EC" id="5.6.2.4" evidence="7"/>
<name>D2U0S5_9GAMM</name>
<dbReference type="InterPro" id="IPR000212">
    <property type="entry name" value="DNA_helicase_UvrD/REP"/>
</dbReference>
<dbReference type="GO" id="GO:0000724">
    <property type="term" value="P:double-strand break repair via homologous recombination"/>
    <property type="evidence" value="ECO:0007669"/>
    <property type="project" value="TreeGrafter"/>
</dbReference>
<dbReference type="PANTHER" id="PTHR11070">
    <property type="entry name" value="UVRD / RECB / PCRA DNA HELICASE FAMILY MEMBER"/>
    <property type="match status" value="1"/>
</dbReference>
<dbReference type="Gene3D" id="3.40.50.300">
    <property type="entry name" value="P-loop containing nucleotide triphosphate hydrolases"/>
    <property type="match status" value="2"/>
</dbReference>
<dbReference type="AlphaFoldDB" id="D2U0S5"/>
<dbReference type="GO" id="GO:0005524">
    <property type="term" value="F:ATP binding"/>
    <property type="evidence" value="ECO:0007669"/>
    <property type="project" value="UniProtKB-KW"/>
</dbReference>